<evidence type="ECO:0000256" key="1">
    <source>
        <dbReference type="ARBA" id="ARBA00004141"/>
    </source>
</evidence>
<evidence type="ECO:0000259" key="6">
    <source>
        <dbReference type="PROSITE" id="PS50850"/>
    </source>
</evidence>
<dbReference type="InterPro" id="IPR005829">
    <property type="entry name" value="Sugar_transporter_CS"/>
</dbReference>
<feature type="transmembrane region" description="Helical" evidence="5">
    <location>
        <begin position="12"/>
        <end position="29"/>
    </location>
</feature>
<keyword evidence="2 5" id="KW-0812">Transmembrane</keyword>
<protein>
    <submittedName>
        <fullName evidence="7">Aromatic acid/H+ symport family MFS transporter</fullName>
    </submittedName>
</protein>
<name>A0A842I118_9SPHN</name>
<dbReference type="InterPro" id="IPR020846">
    <property type="entry name" value="MFS_dom"/>
</dbReference>
<evidence type="ECO:0000313" key="7">
    <source>
        <dbReference type="EMBL" id="MBC2778912.1"/>
    </source>
</evidence>
<keyword evidence="8" id="KW-1185">Reference proteome</keyword>
<dbReference type="InterPro" id="IPR036259">
    <property type="entry name" value="MFS_trans_sf"/>
</dbReference>
<feature type="transmembrane region" description="Helical" evidence="5">
    <location>
        <begin position="259"/>
        <end position="277"/>
    </location>
</feature>
<evidence type="ECO:0000256" key="2">
    <source>
        <dbReference type="ARBA" id="ARBA00022692"/>
    </source>
</evidence>
<dbReference type="EMBL" id="JACJVJ010000003">
    <property type="protein sequence ID" value="MBC2778912.1"/>
    <property type="molecule type" value="Genomic_DNA"/>
</dbReference>
<feature type="transmembrane region" description="Helical" evidence="5">
    <location>
        <begin position="348"/>
        <end position="369"/>
    </location>
</feature>
<dbReference type="PROSITE" id="PS50850">
    <property type="entry name" value="MFS"/>
    <property type="match status" value="1"/>
</dbReference>
<sequence>MSEAKLSGRKAGSGNSLIVIGVCVLANMVDGFDVMAIAYTGGAIMGEWSLDPAMLGYLFSAGLAGMMLGSLFISPFADMFGRRRVALACMAAMAAGMFASGLAQSVEQLLALRLFTGLGIGGILATLNTVVAETAPPARRNLAISVFSMGYPAGSMLGGLVAVAVMDGQGWQWVFFAGGIGTFIVFLLNWAFLPEPRQQRSAGAPRFPLKTFVAPGVRSGTIIICLAFFLNMMSFFFILNWTPKLVENLGLSREIGVTATLLLNFGSLAGGLSYGVLADRLGWKRVCQIYFASFAVLIAIFGLLPAAVAPLFVVAILAGIFMAGAMTSLYALAPIVFPPEIRAGGTGLAIGIGRFGATLGPIIAGYALASGVDRAPLYILFAIPPLLVVLLMQTLRPRPDAVAA</sequence>
<dbReference type="InterPro" id="IPR011701">
    <property type="entry name" value="MFS"/>
</dbReference>
<organism evidence="7 8">
    <name type="scientific">Parasphingopyxis marina</name>
    <dbReference type="NCBI Taxonomy" id="2761622"/>
    <lineage>
        <taxon>Bacteria</taxon>
        <taxon>Pseudomonadati</taxon>
        <taxon>Pseudomonadota</taxon>
        <taxon>Alphaproteobacteria</taxon>
        <taxon>Sphingomonadales</taxon>
        <taxon>Sphingomonadaceae</taxon>
        <taxon>Parasphingopyxis</taxon>
    </lineage>
</organism>
<feature type="transmembrane region" description="Helical" evidence="5">
    <location>
        <begin position="212"/>
        <end position="239"/>
    </location>
</feature>
<feature type="transmembrane region" description="Helical" evidence="5">
    <location>
        <begin position="54"/>
        <end position="73"/>
    </location>
</feature>
<feature type="domain" description="Major facilitator superfamily (MFS) profile" evidence="6">
    <location>
        <begin position="19"/>
        <end position="400"/>
    </location>
</feature>
<proteinExistence type="predicted"/>
<dbReference type="RefSeq" id="WP_185802220.1">
    <property type="nucleotide sequence ID" value="NZ_JACJVJ010000003.1"/>
</dbReference>
<dbReference type="PROSITE" id="PS00216">
    <property type="entry name" value="SUGAR_TRANSPORT_1"/>
    <property type="match status" value="1"/>
</dbReference>
<feature type="transmembrane region" description="Helical" evidence="5">
    <location>
        <begin position="289"/>
        <end position="308"/>
    </location>
</feature>
<evidence type="ECO:0000256" key="3">
    <source>
        <dbReference type="ARBA" id="ARBA00022989"/>
    </source>
</evidence>
<dbReference type="Proteomes" id="UP000564378">
    <property type="component" value="Unassembled WGS sequence"/>
</dbReference>
<evidence type="ECO:0000313" key="8">
    <source>
        <dbReference type="Proteomes" id="UP000564378"/>
    </source>
</evidence>
<feature type="transmembrane region" description="Helical" evidence="5">
    <location>
        <begin position="85"/>
        <end position="104"/>
    </location>
</feature>
<dbReference type="PANTHER" id="PTHR23508:SF10">
    <property type="entry name" value="CARBOXYLIC ACID TRANSPORTER PROTEIN HOMOLOG"/>
    <property type="match status" value="1"/>
</dbReference>
<feature type="transmembrane region" description="Helical" evidence="5">
    <location>
        <begin position="142"/>
        <end position="165"/>
    </location>
</feature>
<comment type="caution">
    <text evidence="7">The sequence shown here is derived from an EMBL/GenBank/DDBJ whole genome shotgun (WGS) entry which is preliminary data.</text>
</comment>
<evidence type="ECO:0000256" key="5">
    <source>
        <dbReference type="SAM" id="Phobius"/>
    </source>
</evidence>
<dbReference type="Pfam" id="PF07690">
    <property type="entry name" value="MFS_1"/>
    <property type="match status" value="1"/>
</dbReference>
<feature type="transmembrane region" description="Helical" evidence="5">
    <location>
        <begin position="375"/>
        <end position="392"/>
    </location>
</feature>
<feature type="transmembrane region" description="Helical" evidence="5">
    <location>
        <begin position="171"/>
        <end position="192"/>
    </location>
</feature>
<dbReference type="GO" id="GO:0046943">
    <property type="term" value="F:carboxylic acid transmembrane transporter activity"/>
    <property type="evidence" value="ECO:0007669"/>
    <property type="project" value="TreeGrafter"/>
</dbReference>
<keyword evidence="4 5" id="KW-0472">Membrane</keyword>
<accession>A0A842I118</accession>
<keyword evidence="3 5" id="KW-1133">Transmembrane helix</keyword>
<dbReference type="Gene3D" id="1.20.1250.20">
    <property type="entry name" value="MFS general substrate transporter like domains"/>
    <property type="match status" value="2"/>
</dbReference>
<reference evidence="7 8" key="1">
    <citation type="submission" date="2020-08" db="EMBL/GenBank/DDBJ databases">
        <title>Draft genome sequence of Parasphingopyxis sp. GrpM-11.</title>
        <authorList>
            <person name="Oh J."/>
            <person name="Roh D.-H."/>
        </authorList>
    </citation>
    <scope>NUCLEOTIDE SEQUENCE [LARGE SCALE GENOMIC DNA]</scope>
    <source>
        <strain evidence="7 8">GrpM-11</strain>
    </source>
</reference>
<evidence type="ECO:0000256" key="4">
    <source>
        <dbReference type="ARBA" id="ARBA00023136"/>
    </source>
</evidence>
<dbReference type="CDD" id="cd17365">
    <property type="entry name" value="MFS_PcaK_like"/>
    <property type="match status" value="1"/>
</dbReference>
<feature type="transmembrane region" description="Helical" evidence="5">
    <location>
        <begin position="110"/>
        <end position="130"/>
    </location>
</feature>
<feature type="transmembrane region" description="Helical" evidence="5">
    <location>
        <begin position="314"/>
        <end position="336"/>
    </location>
</feature>
<dbReference type="GO" id="GO:0005886">
    <property type="term" value="C:plasma membrane"/>
    <property type="evidence" value="ECO:0007669"/>
    <property type="project" value="TreeGrafter"/>
</dbReference>
<dbReference type="PANTHER" id="PTHR23508">
    <property type="entry name" value="CARBOXYLIC ACID TRANSPORTER PROTEIN HOMOLOG"/>
    <property type="match status" value="1"/>
</dbReference>
<gene>
    <name evidence="7" type="ORF">H6P80_14910</name>
</gene>
<comment type="subcellular location">
    <subcellularLocation>
        <location evidence="1">Membrane</location>
        <topology evidence="1">Multi-pass membrane protein</topology>
    </subcellularLocation>
</comment>
<dbReference type="SUPFAM" id="SSF103473">
    <property type="entry name" value="MFS general substrate transporter"/>
    <property type="match status" value="1"/>
</dbReference>
<dbReference type="AlphaFoldDB" id="A0A842I118"/>